<name>A0AAQ3UAQ4_PASNO</name>
<dbReference type="PANTHER" id="PTHR33074:SF63">
    <property type="entry name" value="OS02G0113300 PROTEIN"/>
    <property type="match status" value="1"/>
</dbReference>
<evidence type="ECO:0000259" key="1">
    <source>
        <dbReference type="Pfam" id="PF07762"/>
    </source>
</evidence>
<dbReference type="EMBL" id="CP144751">
    <property type="protein sequence ID" value="WVZ86705.1"/>
    <property type="molecule type" value="Genomic_DNA"/>
</dbReference>
<dbReference type="Gene3D" id="1.10.260.200">
    <property type="match status" value="1"/>
</dbReference>
<dbReference type="PANTHER" id="PTHR33074">
    <property type="entry name" value="EXPRESSED PROTEIN-RELATED"/>
    <property type="match status" value="1"/>
</dbReference>
<dbReference type="Proteomes" id="UP001341281">
    <property type="component" value="Chromosome 07"/>
</dbReference>
<keyword evidence="3" id="KW-1185">Reference proteome</keyword>
<gene>
    <name evidence="2" type="ORF">U9M48_033451</name>
</gene>
<dbReference type="InterPro" id="IPR011676">
    <property type="entry name" value="DUF1618"/>
</dbReference>
<evidence type="ECO:0000313" key="3">
    <source>
        <dbReference type="Proteomes" id="UP001341281"/>
    </source>
</evidence>
<dbReference type="AlphaFoldDB" id="A0AAQ3UAQ4"/>
<reference evidence="2 3" key="1">
    <citation type="submission" date="2024-02" db="EMBL/GenBank/DDBJ databases">
        <title>High-quality chromosome-scale genome assembly of Pensacola bahiagrass (Paspalum notatum Flugge var. saurae).</title>
        <authorList>
            <person name="Vega J.M."/>
            <person name="Podio M."/>
            <person name="Orjuela J."/>
            <person name="Siena L.A."/>
            <person name="Pessino S.C."/>
            <person name="Combes M.C."/>
            <person name="Mariac C."/>
            <person name="Albertini E."/>
            <person name="Pupilli F."/>
            <person name="Ortiz J.P.A."/>
            <person name="Leblanc O."/>
        </authorList>
    </citation>
    <scope>NUCLEOTIDE SEQUENCE [LARGE SCALE GENOMIC DNA]</scope>
    <source>
        <strain evidence="2">R1</strain>
        <tissue evidence="2">Leaf</tissue>
    </source>
</reference>
<feature type="domain" description="DUF1618" evidence="1">
    <location>
        <begin position="224"/>
        <end position="377"/>
    </location>
</feature>
<proteinExistence type="predicted"/>
<evidence type="ECO:0000313" key="2">
    <source>
        <dbReference type="EMBL" id="WVZ86705.1"/>
    </source>
</evidence>
<protein>
    <recommendedName>
        <fullName evidence="1">DUF1618 domain-containing protein</fullName>
    </recommendedName>
</protein>
<sequence>MAFFPCTVPPPLPTEEGGSLSPSMAILDNIAYLCPDAVFNATTAIGYMSTGARIQASFCVARPPHFSYLCVHFPGPVVGPAVGTLFGPAAGTPAVHCVRVPPLVISTHADLALIRVSVPGVRCPDKAIDYFVYTTRPRPGASSLDLLPRLDGYPRFRDEQAAILRCSSSRYVIAALRTTRNNMEFRLHLYDSVTCRWTTKLVLFLSSTPPPRSSCLDPPPSAGGILFCNVLDEHPVLRDMPLPKPARRNMSTFCRGSPCPRRDIAVVKLPEQQQLSIKYVEMGSYPRVEHSRSGSDDDGGGTICYYWTATVWSMPVPIGSWNDWHKDCKIDLANIVVDNPLLLLRLSIDPEEATVAFRRLFTSHPTLGLGMDGHVVIYFFSKVDPMDDGGWIIAVGVRDSKLQGIAELDERKHIFFSHYFCAAEISKYLINATGEAGTLA</sequence>
<organism evidence="2 3">
    <name type="scientific">Paspalum notatum var. saurae</name>
    <dbReference type="NCBI Taxonomy" id="547442"/>
    <lineage>
        <taxon>Eukaryota</taxon>
        <taxon>Viridiplantae</taxon>
        <taxon>Streptophyta</taxon>
        <taxon>Embryophyta</taxon>
        <taxon>Tracheophyta</taxon>
        <taxon>Spermatophyta</taxon>
        <taxon>Magnoliopsida</taxon>
        <taxon>Liliopsida</taxon>
        <taxon>Poales</taxon>
        <taxon>Poaceae</taxon>
        <taxon>PACMAD clade</taxon>
        <taxon>Panicoideae</taxon>
        <taxon>Andropogonodae</taxon>
        <taxon>Paspaleae</taxon>
        <taxon>Paspalinae</taxon>
        <taxon>Paspalum</taxon>
    </lineage>
</organism>
<accession>A0AAQ3UAQ4</accession>
<dbReference type="Pfam" id="PF07762">
    <property type="entry name" value="DUF1618"/>
    <property type="match status" value="1"/>
</dbReference>